<proteinExistence type="predicted"/>
<comment type="caution">
    <text evidence="1">The sequence shown here is derived from an EMBL/GenBank/DDBJ whole genome shotgun (WGS) entry which is preliminary data.</text>
</comment>
<dbReference type="AlphaFoldDB" id="A0A0F8YI54"/>
<protein>
    <submittedName>
        <fullName evidence="1">Uncharacterized protein</fullName>
    </submittedName>
</protein>
<accession>A0A0F8YI54</accession>
<reference evidence="1" key="1">
    <citation type="journal article" date="2015" name="Nature">
        <title>Complex archaea that bridge the gap between prokaryotes and eukaryotes.</title>
        <authorList>
            <person name="Spang A."/>
            <person name="Saw J.H."/>
            <person name="Jorgensen S.L."/>
            <person name="Zaremba-Niedzwiedzka K."/>
            <person name="Martijn J."/>
            <person name="Lind A.E."/>
            <person name="van Eijk R."/>
            <person name="Schleper C."/>
            <person name="Guy L."/>
            <person name="Ettema T.J."/>
        </authorList>
    </citation>
    <scope>NUCLEOTIDE SEQUENCE</scope>
</reference>
<sequence length="68" mass="7367">MRVLVTLLLGALLGAALVLTAPQAQAGLTLHKTQRDHLERPLAGQSDFYKIPDPENWLYNPDLSAVSG</sequence>
<name>A0A0F8YI54_9ZZZZ</name>
<feature type="non-terminal residue" evidence="1">
    <location>
        <position position="68"/>
    </location>
</feature>
<evidence type="ECO:0000313" key="1">
    <source>
        <dbReference type="EMBL" id="KKK81083.1"/>
    </source>
</evidence>
<dbReference type="EMBL" id="LAZR01053283">
    <property type="protein sequence ID" value="KKK81083.1"/>
    <property type="molecule type" value="Genomic_DNA"/>
</dbReference>
<gene>
    <name evidence="1" type="ORF">LCGC14_2817060</name>
</gene>
<organism evidence="1">
    <name type="scientific">marine sediment metagenome</name>
    <dbReference type="NCBI Taxonomy" id="412755"/>
    <lineage>
        <taxon>unclassified sequences</taxon>
        <taxon>metagenomes</taxon>
        <taxon>ecological metagenomes</taxon>
    </lineage>
</organism>